<evidence type="ECO:0000259" key="2">
    <source>
        <dbReference type="Pfam" id="PF13968"/>
    </source>
</evidence>
<evidence type="ECO:0000313" key="4">
    <source>
        <dbReference type="Proteomes" id="UP000636709"/>
    </source>
</evidence>
<dbReference type="EMBL" id="JACEFO010002381">
    <property type="protein sequence ID" value="KAF8662192.1"/>
    <property type="molecule type" value="Genomic_DNA"/>
</dbReference>
<keyword evidence="1" id="KW-0812">Transmembrane</keyword>
<dbReference type="InterPro" id="IPR007658">
    <property type="entry name" value="DUF594"/>
</dbReference>
<dbReference type="Pfam" id="PF13968">
    <property type="entry name" value="DUF4220"/>
    <property type="match status" value="1"/>
</dbReference>
<organism evidence="3 4">
    <name type="scientific">Digitaria exilis</name>
    <dbReference type="NCBI Taxonomy" id="1010633"/>
    <lineage>
        <taxon>Eukaryota</taxon>
        <taxon>Viridiplantae</taxon>
        <taxon>Streptophyta</taxon>
        <taxon>Embryophyta</taxon>
        <taxon>Tracheophyta</taxon>
        <taxon>Spermatophyta</taxon>
        <taxon>Magnoliopsida</taxon>
        <taxon>Liliopsida</taxon>
        <taxon>Poales</taxon>
        <taxon>Poaceae</taxon>
        <taxon>PACMAD clade</taxon>
        <taxon>Panicoideae</taxon>
        <taxon>Panicodae</taxon>
        <taxon>Paniceae</taxon>
        <taxon>Anthephorinae</taxon>
        <taxon>Digitaria</taxon>
    </lineage>
</organism>
<feature type="transmembrane region" description="Helical" evidence="1">
    <location>
        <begin position="116"/>
        <end position="132"/>
    </location>
</feature>
<feature type="domain" description="DUF4220" evidence="2">
    <location>
        <begin position="58"/>
        <end position="458"/>
    </location>
</feature>
<dbReference type="Pfam" id="PF04578">
    <property type="entry name" value="DUF594"/>
    <property type="match status" value="1"/>
</dbReference>
<gene>
    <name evidence="3" type="ORF">HU200_056391</name>
</gene>
<sequence length="722" mass="82659">MGIKNSTTAFAQSWGSTQGRLVRVEVLVLFSALIWILVEFFGSLRRQYNHGFFRFFVWAVYTLFTVLGPYTIGLLQDGPFRDQTFVLWGTILLVIQVSADSISVYSIHDIEQRKRVLVQHVLQIILVLWMILNCNGHNKSYAATIWIFWIHSIILTYRNSRVLSNASRKGGLLKQSKVVADYMMIEHEQIPRDFNPKTMEGYKYIFHGEDEVASQLPTGPEYRVEFKEVTKTIRTFRRRKVISKCITIDSVWRWIESQINFTKEAMEIRKDVALSFSLFKLLKRRLCGYHIGEAGLTKTLHFVLNGLLSEEGNYVRAFKVIEMELAFLYDFLYTRFDTESTGYKGLAFLFVVVTVTVWNFVSGAFSRHYHRSNLEQRVHGTDVTQLVTIVLLIIVLVLSFVPTSMNKRWDIVSELQDPSNTVDRHTRERRWRQEQLISKTRRQGKSSWQRALGQYSLLFNFDYRPWNVLPLLSLGLVDSTGQGQKAGKKFMLTDELIERVLSGFKEHNGQLQDGHSALARNQLGSQFSWACTLPTHTHKILVWHIGTTIAMEGHPVPPTGDHRVAKTLSDYCAYLVAFVPDMLPGHGYDNQRIFDAVVMEARERLIRCDTVSSRCEMLVTMDLPRDNSCRILELGSRLGRELRGVVPEARRWKLLADFWAEFILFLAPSSNAEIHAEKLAAGGEFMTHLWALLTHAGILDRPSTTNSAGGNYSGAPANDSPV</sequence>
<feature type="transmembrane region" description="Helical" evidence="1">
    <location>
        <begin position="383"/>
        <end position="401"/>
    </location>
</feature>
<feature type="transmembrane region" description="Helical" evidence="1">
    <location>
        <begin position="52"/>
        <end position="73"/>
    </location>
</feature>
<feature type="transmembrane region" description="Helical" evidence="1">
    <location>
        <begin position="138"/>
        <end position="157"/>
    </location>
</feature>
<dbReference type="PANTHER" id="PTHR31325">
    <property type="entry name" value="OS01G0798800 PROTEIN-RELATED"/>
    <property type="match status" value="1"/>
</dbReference>
<keyword evidence="1" id="KW-0472">Membrane</keyword>
<dbReference type="OrthoDB" id="663145at2759"/>
<reference evidence="3" key="1">
    <citation type="submission" date="2020-07" db="EMBL/GenBank/DDBJ databases">
        <title>Genome sequence and genetic diversity analysis of an under-domesticated orphan crop, white fonio (Digitaria exilis).</title>
        <authorList>
            <person name="Bennetzen J.L."/>
            <person name="Chen S."/>
            <person name="Ma X."/>
            <person name="Wang X."/>
            <person name="Yssel A.E.J."/>
            <person name="Chaluvadi S.R."/>
            <person name="Johnson M."/>
            <person name="Gangashetty P."/>
            <person name="Hamidou F."/>
            <person name="Sanogo M.D."/>
            <person name="Zwaenepoel A."/>
            <person name="Wallace J."/>
            <person name="Van De Peer Y."/>
            <person name="Van Deynze A."/>
        </authorList>
    </citation>
    <scope>NUCLEOTIDE SEQUENCE</scope>
    <source>
        <tissue evidence="3">Leaves</tissue>
    </source>
</reference>
<dbReference type="AlphaFoldDB" id="A0A835ALI7"/>
<dbReference type="InterPro" id="IPR025315">
    <property type="entry name" value="DUF4220"/>
</dbReference>
<feature type="transmembrane region" description="Helical" evidence="1">
    <location>
        <begin position="85"/>
        <end position="104"/>
    </location>
</feature>
<comment type="caution">
    <text evidence="3">The sequence shown here is derived from an EMBL/GenBank/DDBJ whole genome shotgun (WGS) entry which is preliminary data.</text>
</comment>
<keyword evidence="1" id="KW-1133">Transmembrane helix</keyword>
<feature type="transmembrane region" description="Helical" evidence="1">
    <location>
        <begin position="345"/>
        <end position="363"/>
    </location>
</feature>
<accession>A0A835ALI7</accession>
<keyword evidence="4" id="KW-1185">Reference proteome</keyword>
<evidence type="ECO:0000313" key="3">
    <source>
        <dbReference type="EMBL" id="KAF8662192.1"/>
    </source>
</evidence>
<protein>
    <recommendedName>
        <fullName evidence="2">DUF4220 domain-containing protein</fullName>
    </recommendedName>
</protein>
<feature type="transmembrane region" description="Helical" evidence="1">
    <location>
        <begin position="20"/>
        <end position="40"/>
    </location>
</feature>
<name>A0A835ALI7_9POAL</name>
<dbReference type="Proteomes" id="UP000636709">
    <property type="component" value="Unassembled WGS sequence"/>
</dbReference>
<proteinExistence type="predicted"/>
<evidence type="ECO:0000256" key="1">
    <source>
        <dbReference type="SAM" id="Phobius"/>
    </source>
</evidence>